<evidence type="ECO:0000313" key="2">
    <source>
        <dbReference type="EMBL" id="PZQ83455.1"/>
    </source>
</evidence>
<organism evidence="2 3">
    <name type="scientific">Ancylobacter novellus</name>
    <name type="common">Thiobacillus novellus</name>
    <dbReference type="NCBI Taxonomy" id="921"/>
    <lineage>
        <taxon>Bacteria</taxon>
        <taxon>Pseudomonadati</taxon>
        <taxon>Pseudomonadota</taxon>
        <taxon>Alphaproteobacteria</taxon>
        <taxon>Hyphomicrobiales</taxon>
        <taxon>Xanthobacteraceae</taxon>
        <taxon>Ancylobacter</taxon>
    </lineage>
</organism>
<dbReference type="Proteomes" id="UP000248887">
    <property type="component" value="Unassembled WGS sequence"/>
</dbReference>
<feature type="signal peptide" evidence="1">
    <location>
        <begin position="1"/>
        <end position="22"/>
    </location>
</feature>
<feature type="chain" id="PRO_5015876098" description="Dihydrodipicolinate reductase" evidence="1">
    <location>
        <begin position="23"/>
        <end position="133"/>
    </location>
</feature>
<evidence type="ECO:0000256" key="1">
    <source>
        <dbReference type="SAM" id="SignalP"/>
    </source>
</evidence>
<comment type="caution">
    <text evidence="2">The sequence shown here is derived from an EMBL/GenBank/DDBJ whole genome shotgun (WGS) entry which is preliminary data.</text>
</comment>
<name>A0A2W5R9C1_ANCNO</name>
<reference evidence="2 3" key="1">
    <citation type="submission" date="2017-08" db="EMBL/GenBank/DDBJ databases">
        <title>Infants hospitalized years apart are colonized by the same room-sourced microbial strains.</title>
        <authorList>
            <person name="Brooks B."/>
            <person name="Olm M.R."/>
            <person name="Firek B.A."/>
            <person name="Baker R."/>
            <person name="Thomas B.C."/>
            <person name="Morowitz M.J."/>
            <person name="Banfield J.F."/>
        </authorList>
    </citation>
    <scope>NUCLEOTIDE SEQUENCE [LARGE SCALE GENOMIC DNA]</scope>
    <source>
        <strain evidence="2">S2_005_001_R2_27</strain>
    </source>
</reference>
<accession>A0A2W5R9C1</accession>
<proteinExistence type="predicted"/>
<dbReference type="AlphaFoldDB" id="A0A2W5R9C1"/>
<evidence type="ECO:0000313" key="3">
    <source>
        <dbReference type="Proteomes" id="UP000248887"/>
    </source>
</evidence>
<gene>
    <name evidence="2" type="ORF">DI549_07995</name>
</gene>
<evidence type="ECO:0008006" key="4">
    <source>
        <dbReference type="Google" id="ProtNLM"/>
    </source>
</evidence>
<protein>
    <recommendedName>
        <fullName evidence="4">Dihydrodipicolinate reductase</fullName>
    </recommendedName>
</protein>
<keyword evidence="1" id="KW-0732">Signal</keyword>
<dbReference type="EMBL" id="QFQD01000019">
    <property type="protein sequence ID" value="PZQ83455.1"/>
    <property type="molecule type" value="Genomic_DNA"/>
</dbReference>
<sequence length="133" mass="14729">MQLTTLRFFVLPAALWAIPALAGELSAEDIRREIVGRHVFLAVPLGGEFPLNYHADGRVDGDGDAIGLGRLAKPTDSGRWWIDGDRLCQKFESWYDGKPMCFVLTRTGERQVAWERDNGDTGTARIGGRIAAR</sequence>